<proteinExistence type="inferred from homology"/>
<protein>
    <recommendedName>
        <fullName evidence="4">Chorismate dehydratase</fullName>
    </recommendedName>
</protein>
<evidence type="ECO:0000313" key="3">
    <source>
        <dbReference type="EMBL" id="VAW34104.1"/>
    </source>
</evidence>
<dbReference type="HAMAP" id="MF_00995">
    <property type="entry name" value="MqnA"/>
    <property type="match status" value="1"/>
</dbReference>
<gene>
    <name evidence="3" type="ORF">MNBD_DELTA03-894</name>
</gene>
<accession>A0A3B0VRL0</accession>
<dbReference type="InterPro" id="IPR030868">
    <property type="entry name" value="MqnA"/>
</dbReference>
<dbReference type="CDD" id="cd13634">
    <property type="entry name" value="PBP2_Sco4506"/>
    <property type="match status" value="1"/>
</dbReference>
<evidence type="ECO:0000256" key="1">
    <source>
        <dbReference type="ARBA" id="ARBA00022428"/>
    </source>
</evidence>
<evidence type="ECO:0008006" key="4">
    <source>
        <dbReference type="Google" id="ProtNLM"/>
    </source>
</evidence>
<dbReference type="GO" id="GO:0009234">
    <property type="term" value="P:menaquinone biosynthetic process"/>
    <property type="evidence" value="ECO:0007669"/>
    <property type="project" value="UniProtKB-KW"/>
</dbReference>
<dbReference type="PANTHER" id="PTHR37690">
    <property type="entry name" value="CHORISMATE DEHYDRATASE"/>
    <property type="match status" value="1"/>
</dbReference>
<dbReference type="SUPFAM" id="SSF53850">
    <property type="entry name" value="Periplasmic binding protein-like II"/>
    <property type="match status" value="1"/>
</dbReference>
<dbReference type="EMBL" id="UOEX01000088">
    <property type="protein sequence ID" value="VAW34104.1"/>
    <property type="molecule type" value="Genomic_DNA"/>
</dbReference>
<reference evidence="3" key="1">
    <citation type="submission" date="2018-06" db="EMBL/GenBank/DDBJ databases">
        <authorList>
            <person name="Zhirakovskaya E."/>
        </authorList>
    </citation>
    <scope>NUCLEOTIDE SEQUENCE</scope>
</reference>
<dbReference type="Pfam" id="PF02621">
    <property type="entry name" value="VitK2_biosynth"/>
    <property type="match status" value="1"/>
</dbReference>
<dbReference type="PANTHER" id="PTHR37690:SF1">
    <property type="entry name" value="CHORISMATE DEHYDRATASE"/>
    <property type="match status" value="1"/>
</dbReference>
<dbReference type="Gene3D" id="3.40.190.10">
    <property type="entry name" value="Periplasmic binding protein-like II"/>
    <property type="match status" value="2"/>
</dbReference>
<dbReference type="GO" id="GO:0016829">
    <property type="term" value="F:lyase activity"/>
    <property type="evidence" value="ECO:0007669"/>
    <property type="project" value="UniProtKB-KW"/>
</dbReference>
<dbReference type="AlphaFoldDB" id="A0A3B0VRL0"/>
<keyword evidence="1" id="KW-0474">Menaquinone biosynthesis</keyword>
<evidence type="ECO:0000256" key="2">
    <source>
        <dbReference type="ARBA" id="ARBA00023239"/>
    </source>
</evidence>
<name>A0A3B0VRL0_9ZZZZ</name>
<dbReference type="InterPro" id="IPR003773">
    <property type="entry name" value="Menaquinone_biosynth"/>
</dbReference>
<organism evidence="3">
    <name type="scientific">hydrothermal vent metagenome</name>
    <dbReference type="NCBI Taxonomy" id="652676"/>
    <lineage>
        <taxon>unclassified sequences</taxon>
        <taxon>metagenomes</taxon>
        <taxon>ecological metagenomes</taxon>
    </lineage>
</organism>
<keyword evidence="2" id="KW-0456">Lyase</keyword>
<sequence length="272" mass="30962">MVLNDKINIGMVNFINTAPLYEVWKERAAAAPHEDWQVIEGPPSRLNRMLYNGELDLGFISSHEYALHPDKYRILDGLSISAQGEVGSVFLFSELPIAALDGQTVALSPQSQTSNALIRIILEDYYHIRPHYVESGEAPARLAIGDRALRLKAENRFPLVLDLSQEWQRHSGLPFVFAIWAVREECWKNRGAEVRAIQRELLTCVEIGRRRLKEISAGVAERIPMPPAACHEYLRRIEFDLSPAKVQGLSRFYQKLIDRREVSPRALPLKIL</sequence>